<feature type="signal peptide" evidence="1">
    <location>
        <begin position="1"/>
        <end position="20"/>
    </location>
</feature>
<dbReference type="Proteomes" id="UP001252186">
    <property type="component" value="Unassembled WGS sequence"/>
</dbReference>
<evidence type="ECO:0000259" key="2">
    <source>
        <dbReference type="Pfam" id="PF09832"/>
    </source>
</evidence>
<protein>
    <submittedName>
        <fullName evidence="3">DUF2059 domain-containing protein</fullName>
    </submittedName>
</protein>
<proteinExistence type="predicted"/>
<dbReference type="RefSeq" id="WP_311592048.1">
    <property type="nucleotide sequence ID" value="NZ_JAVRHV010000001.1"/>
</dbReference>
<reference evidence="3 4" key="1">
    <citation type="submission" date="2023-09" db="EMBL/GenBank/DDBJ databases">
        <authorList>
            <person name="Rey-Velasco X."/>
        </authorList>
    </citation>
    <scope>NUCLEOTIDE SEQUENCE [LARGE SCALE GENOMIC DNA]</scope>
    <source>
        <strain evidence="3 4">P050</strain>
    </source>
</reference>
<dbReference type="Pfam" id="PF09832">
    <property type="entry name" value="DUF2059"/>
    <property type="match status" value="1"/>
</dbReference>
<evidence type="ECO:0000256" key="1">
    <source>
        <dbReference type="SAM" id="SignalP"/>
    </source>
</evidence>
<name>A0ABU2Y563_9FLAO</name>
<accession>A0ABU2Y563</accession>
<gene>
    <name evidence="3" type="ORF">RM519_03015</name>
</gene>
<evidence type="ECO:0000313" key="3">
    <source>
        <dbReference type="EMBL" id="MDT0552208.1"/>
    </source>
</evidence>
<keyword evidence="1" id="KW-0732">Signal</keyword>
<comment type="caution">
    <text evidence="3">The sequence shown here is derived from an EMBL/GenBank/DDBJ whole genome shotgun (WGS) entry which is preliminary data.</text>
</comment>
<evidence type="ECO:0000313" key="4">
    <source>
        <dbReference type="Proteomes" id="UP001252186"/>
    </source>
</evidence>
<dbReference type="EMBL" id="JAVRHV010000001">
    <property type="protein sequence ID" value="MDT0552208.1"/>
    <property type="molecule type" value="Genomic_DNA"/>
</dbReference>
<feature type="domain" description="DUF2059" evidence="2">
    <location>
        <begin position="72"/>
        <end position="126"/>
    </location>
</feature>
<sequence length="134" mass="14605">MKKGILTVFLSVSLLYTGFAQDDAFTADTKELMKITSVSAFADVINQMGAMVSSDKKEAFTEEANLTLGGVIDKLAVVYMEEFTHEEVKDLLAFYATPTGKKMANKTMVLSQKGMSIGQAWGIELQGVASKYVE</sequence>
<organism evidence="3 4">
    <name type="scientific">Urechidicola vernalis</name>
    <dbReference type="NCBI Taxonomy" id="3075600"/>
    <lineage>
        <taxon>Bacteria</taxon>
        <taxon>Pseudomonadati</taxon>
        <taxon>Bacteroidota</taxon>
        <taxon>Flavobacteriia</taxon>
        <taxon>Flavobacteriales</taxon>
        <taxon>Flavobacteriaceae</taxon>
        <taxon>Urechidicola</taxon>
    </lineage>
</organism>
<feature type="chain" id="PRO_5047494328" evidence="1">
    <location>
        <begin position="21"/>
        <end position="134"/>
    </location>
</feature>
<dbReference type="InterPro" id="IPR018637">
    <property type="entry name" value="DUF2059"/>
</dbReference>
<keyword evidence="4" id="KW-1185">Reference proteome</keyword>